<name>A0A0F9KX44_9ZZZZ</name>
<evidence type="ECO:0000313" key="1">
    <source>
        <dbReference type="EMBL" id="KKM79316.1"/>
    </source>
</evidence>
<dbReference type="AlphaFoldDB" id="A0A0F9KX44"/>
<proteinExistence type="predicted"/>
<dbReference type="EMBL" id="LAZR01008350">
    <property type="protein sequence ID" value="KKM79316.1"/>
    <property type="molecule type" value="Genomic_DNA"/>
</dbReference>
<accession>A0A0F9KX44</accession>
<sequence>MIIKTPKSYKEFDVRFFEKEGGEQRGFGFLPKYTGGIIRLIKCPNCERENYAMMVSSGVCAWCSFDTKKVKRA</sequence>
<reference evidence="1" key="1">
    <citation type="journal article" date="2015" name="Nature">
        <title>Complex archaea that bridge the gap between prokaryotes and eukaryotes.</title>
        <authorList>
            <person name="Spang A."/>
            <person name="Saw J.H."/>
            <person name="Jorgensen S.L."/>
            <person name="Zaremba-Niedzwiedzka K."/>
            <person name="Martijn J."/>
            <person name="Lind A.E."/>
            <person name="van Eijk R."/>
            <person name="Schleper C."/>
            <person name="Guy L."/>
            <person name="Ettema T.J."/>
        </authorList>
    </citation>
    <scope>NUCLEOTIDE SEQUENCE</scope>
</reference>
<organism evidence="1">
    <name type="scientific">marine sediment metagenome</name>
    <dbReference type="NCBI Taxonomy" id="412755"/>
    <lineage>
        <taxon>unclassified sequences</taxon>
        <taxon>metagenomes</taxon>
        <taxon>ecological metagenomes</taxon>
    </lineage>
</organism>
<gene>
    <name evidence="1" type="ORF">LCGC14_1351090</name>
</gene>
<comment type="caution">
    <text evidence="1">The sequence shown here is derived from an EMBL/GenBank/DDBJ whole genome shotgun (WGS) entry which is preliminary data.</text>
</comment>
<protein>
    <submittedName>
        <fullName evidence="1">Uncharacterized protein</fullName>
    </submittedName>
</protein>